<protein>
    <submittedName>
        <fullName evidence="2">Uncharacterized protein</fullName>
    </submittedName>
</protein>
<feature type="compositionally biased region" description="Basic residues" evidence="1">
    <location>
        <begin position="233"/>
        <end position="244"/>
    </location>
</feature>
<feature type="compositionally biased region" description="Basic residues" evidence="1">
    <location>
        <begin position="146"/>
        <end position="160"/>
    </location>
</feature>
<feature type="non-terminal residue" evidence="2">
    <location>
        <position position="1"/>
    </location>
</feature>
<feature type="compositionally biased region" description="Low complexity" evidence="1">
    <location>
        <begin position="185"/>
        <end position="197"/>
    </location>
</feature>
<dbReference type="AlphaFoldDB" id="A0A6J4K5X3"/>
<feature type="non-terminal residue" evidence="2">
    <location>
        <position position="368"/>
    </location>
</feature>
<name>A0A6J4K5X3_9ACTN</name>
<accession>A0A6J4K5X3</accession>
<reference evidence="2" key="1">
    <citation type="submission" date="2020-02" db="EMBL/GenBank/DDBJ databases">
        <authorList>
            <person name="Meier V. D."/>
        </authorList>
    </citation>
    <scope>NUCLEOTIDE SEQUENCE</scope>
    <source>
        <strain evidence="2">AVDCRST_MAG48</strain>
    </source>
</reference>
<gene>
    <name evidence="2" type="ORF">AVDCRST_MAG48-1014</name>
</gene>
<evidence type="ECO:0000256" key="1">
    <source>
        <dbReference type="SAM" id="MobiDB-lite"/>
    </source>
</evidence>
<feature type="compositionally biased region" description="Low complexity" evidence="1">
    <location>
        <begin position="253"/>
        <end position="266"/>
    </location>
</feature>
<feature type="compositionally biased region" description="Low complexity" evidence="1">
    <location>
        <begin position="220"/>
        <end position="232"/>
    </location>
</feature>
<sequence>GDPRPRTVLPAAQRSAGGRARCPSDPGPGAAARRRRVGAGRADAGDHPAEQARTGGGAAPAGAHHRAAPGGLPARRPPRPAARPGLGDQRRPRLHRRRGRRPQDRLGRHRPDDGAVRARHDVGPRARGVGPAGRDAVDELGDRGRHQARPRHRRHRHHRLPQPEDGRPVRGLRHAPGLAAPDAGPFRPLRALRPAPLHADRALRAGPRHRLDVPGRGHRAAVPDAAATGPAGRRLRLPHPGRPRARSERRARVGAFDAPAGRPEPGAGHRGRRPARGRVPRRRRHADPRPRDRLRALREHRRPRRPGPDGCRQRRPAGTDPDRPSSCRCRPHPAAHGQGLGGRHRPIRAGLPPGGQHAARAAPGSDQV</sequence>
<feature type="compositionally biased region" description="Low complexity" evidence="1">
    <location>
        <begin position="125"/>
        <end position="134"/>
    </location>
</feature>
<feature type="compositionally biased region" description="Basic and acidic residues" evidence="1">
    <location>
        <begin position="287"/>
        <end position="297"/>
    </location>
</feature>
<feature type="compositionally biased region" description="Basic and acidic residues" evidence="1">
    <location>
        <begin position="101"/>
        <end position="124"/>
    </location>
</feature>
<proteinExistence type="predicted"/>
<feature type="compositionally biased region" description="Basic residues" evidence="1">
    <location>
        <begin position="269"/>
        <end position="286"/>
    </location>
</feature>
<feature type="region of interest" description="Disordered" evidence="1">
    <location>
        <begin position="1"/>
        <end position="368"/>
    </location>
</feature>
<feature type="compositionally biased region" description="Basic and acidic residues" evidence="1">
    <location>
        <begin position="198"/>
        <end position="215"/>
    </location>
</feature>
<evidence type="ECO:0000313" key="2">
    <source>
        <dbReference type="EMBL" id="CAA9296871.1"/>
    </source>
</evidence>
<feature type="compositionally biased region" description="Basic and acidic residues" evidence="1">
    <location>
        <begin position="135"/>
        <end position="145"/>
    </location>
</feature>
<organism evidence="2">
    <name type="scientific">uncultured Friedmanniella sp</name>
    <dbReference type="NCBI Taxonomy" id="335381"/>
    <lineage>
        <taxon>Bacteria</taxon>
        <taxon>Bacillati</taxon>
        <taxon>Actinomycetota</taxon>
        <taxon>Actinomycetes</taxon>
        <taxon>Propionibacteriales</taxon>
        <taxon>Nocardioidaceae</taxon>
        <taxon>Friedmanniella</taxon>
        <taxon>environmental samples</taxon>
    </lineage>
</organism>
<dbReference type="EMBL" id="CADCTS010000147">
    <property type="protein sequence ID" value="CAA9296871.1"/>
    <property type="molecule type" value="Genomic_DNA"/>
</dbReference>